<sequence>MPFICYRLLILPDGSRDLLIKINHAMYDGTLLCIFDDEFKGLFRKQPVPETVSFHDYVSYMHLTDRQKSLKFWQELLQNNGAPFPKVEHPLASALTMTTTDRKVDLFAANCGVTVLIVFQTAFTLLLCRLSGRTDVTYDNLITGRNVDAFNDETRSLFWKTTEHGNVSLKDIYQSLGQNRDESASRALFLFQPFDQPASTTNLVEKHMRGIVMGLSKVQMPIDYVLHLEVSKAPKGHTVKFKFDPQWYAVDQFEKVTEAFLEILEKMMSHSRSKVIMILWSPTLLHIYY</sequence>
<dbReference type="PANTHER" id="PTHR45527:SF1">
    <property type="entry name" value="FATTY ACID SYNTHASE"/>
    <property type="match status" value="1"/>
</dbReference>
<dbReference type="Proteomes" id="UP000710440">
    <property type="component" value="Unassembled WGS sequence"/>
</dbReference>
<dbReference type="AlphaFoldDB" id="A0A9P3BU13"/>
<dbReference type="GO" id="GO:0043041">
    <property type="term" value="P:amino acid activation for nonribosomal peptide biosynthetic process"/>
    <property type="evidence" value="ECO:0007669"/>
    <property type="project" value="TreeGrafter"/>
</dbReference>
<dbReference type="SUPFAM" id="SSF52777">
    <property type="entry name" value="CoA-dependent acyltransferases"/>
    <property type="match status" value="2"/>
</dbReference>
<name>A0A9P3BU13_ASPVI</name>
<feature type="transmembrane region" description="Helical" evidence="1">
    <location>
        <begin position="106"/>
        <end position="127"/>
    </location>
</feature>
<dbReference type="Gene3D" id="3.30.559.30">
    <property type="entry name" value="Nonribosomal peptide synthetase, condensation domain"/>
    <property type="match status" value="2"/>
</dbReference>
<dbReference type="Gene3D" id="3.30.559.10">
    <property type="entry name" value="Chloramphenicol acetyltransferase-like domain"/>
    <property type="match status" value="1"/>
</dbReference>
<accession>A0A9P3BU13</accession>
<comment type="caution">
    <text evidence="3">The sequence shown here is derived from an EMBL/GenBank/DDBJ whole genome shotgun (WGS) entry which is preliminary data.</text>
</comment>
<proteinExistence type="predicted"/>
<dbReference type="EMBL" id="BOPL01000002">
    <property type="protein sequence ID" value="GIJ99600.1"/>
    <property type="molecule type" value="Genomic_DNA"/>
</dbReference>
<dbReference type="InterPro" id="IPR023213">
    <property type="entry name" value="CAT-like_dom_sf"/>
</dbReference>
<evidence type="ECO:0000313" key="4">
    <source>
        <dbReference type="Proteomes" id="UP000710440"/>
    </source>
</evidence>
<evidence type="ECO:0000259" key="2">
    <source>
        <dbReference type="Pfam" id="PF00668"/>
    </source>
</evidence>
<dbReference type="RefSeq" id="XP_043122787.1">
    <property type="nucleotide sequence ID" value="XM_043266852.1"/>
</dbReference>
<dbReference type="Pfam" id="PF00668">
    <property type="entry name" value="Condensation"/>
    <property type="match status" value="1"/>
</dbReference>
<dbReference type="OrthoDB" id="416786at2759"/>
<keyword evidence="1" id="KW-0812">Transmembrane</keyword>
<keyword evidence="1" id="KW-0472">Membrane</keyword>
<dbReference type="PANTHER" id="PTHR45527">
    <property type="entry name" value="NONRIBOSOMAL PEPTIDE SYNTHETASE"/>
    <property type="match status" value="1"/>
</dbReference>
<dbReference type="GO" id="GO:0031177">
    <property type="term" value="F:phosphopantetheine binding"/>
    <property type="evidence" value="ECO:0007669"/>
    <property type="project" value="TreeGrafter"/>
</dbReference>
<protein>
    <submittedName>
        <fullName evidence="3">Hybrid PKS-NRPS biosynthetic cluster</fullName>
    </submittedName>
</protein>
<dbReference type="GO" id="GO:0044550">
    <property type="term" value="P:secondary metabolite biosynthetic process"/>
    <property type="evidence" value="ECO:0007669"/>
    <property type="project" value="TreeGrafter"/>
</dbReference>
<dbReference type="InterPro" id="IPR001242">
    <property type="entry name" value="Condensation_dom"/>
</dbReference>
<dbReference type="GO" id="GO:0003824">
    <property type="term" value="F:catalytic activity"/>
    <property type="evidence" value="ECO:0007669"/>
    <property type="project" value="InterPro"/>
</dbReference>
<feature type="domain" description="Condensation" evidence="2">
    <location>
        <begin position="17"/>
        <end position="148"/>
    </location>
</feature>
<keyword evidence="4" id="KW-1185">Reference proteome</keyword>
<evidence type="ECO:0000256" key="1">
    <source>
        <dbReference type="SAM" id="Phobius"/>
    </source>
</evidence>
<organism evidence="3 4">
    <name type="scientific">Aspergillus viridinutans</name>
    <dbReference type="NCBI Taxonomy" id="75553"/>
    <lineage>
        <taxon>Eukaryota</taxon>
        <taxon>Fungi</taxon>
        <taxon>Dikarya</taxon>
        <taxon>Ascomycota</taxon>
        <taxon>Pezizomycotina</taxon>
        <taxon>Eurotiomycetes</taxon>
        <taxon>Eurotiomycetidae</taxon>
        <taxon>Eurotiales</taxon>
        <taxon>Aspergillaceae</taxon>
        <taxon>Aspergillus</taxon>
        <taxon>Aspergillus subgen. Fumigati</taxon>
    </lineage>
</organism>
<dbReference type="GO" id="GO:0005737">
    <property type="term" value="C:cytoplasm"/>
    <property type="evidence" value="ECO:0007669"/>
    <property type="project" value="TreeGrafter"/>
</dbReference>
<gene>
    <name evidence="3" type="ORF">Aspvir_003601</name>
</gene>
<reference evidence="3 4" key="1">
    <citation type="submission" date="2021-02" db="EMBL/GenBank/DDBJ databases">
        <title>Pan-genome distribution and transcriptional activeness of fungal secondary metabolism genes in Aspergillus section Fumigati.</title>
        <authorList>
            <person name="Takahashi H."/>
            <person name="Umemura M."/>
            <person name="Ninomiya A."/>
            <person name="Kusuya Y."/>
            <person name="Urayama S."/>
            <person name="Shimizu M."/>
            <person name="Watanabe A."/>
            <person name="Kamei K."/>
            <person name="Yaguchi T."/>
            <person name="Hagiwara D."/>
        </authorList>
    </citation>
    <scope>NUCLEOTIDE SEQUENCE [LARGE SCALE GENOMIC DNA]</scope>
    <source>
        <strain evidence="3 4">IFM 47045</strain>
    </source>
</reference>
<evidence type="ECO:0000313" key="3">
    <source>
        <dbReference type="EMBL" id="GIJ99600.1"/>
    </source>
</evidence>
<keyword evidence="1" id="KW-1133">Transmembrane helix</keyword>
<dbReference type="GeneID" id="66931583"/>